<dbReference type="PROSITE" id="PS51375">
    <property type="entry name" value="PPR"/>
    <property type="match status" value="6"/>
</dbReference>
<sequence>ERLKSSGEGDITTITPNEALCIFDYMLRMHPSPPPVSSFNIMLGCLAKNKHYDTVLSLFKRLNSTGLFPDLYTHSILINCFCKMGRVSHGFVVLGRILRSCFTPDVVTFTSLIKVCKPDAITYNTIIDGLCKQGFVDKAKELFLKMKDKNVKPNVVTYTSVIRGFCYANDWNEAKRLFIEMMDQGVQPNVVTFNVIMDELCKNGKMDEASSLLDLMIQHGVRPDAFTYNTLLDGFCLTGRVNHAKELFVSMESMGC</sequence>
<feature type="repeat" description="PPR" evidence="3">
    <location>
        <begin position="119"/>
        <end position="153"/>
    </location>
</feature>
<feature type="repeat" description="PPR" evidence="3">
    <location>
        <begin position="35"/>
        <end position="69"/>
    </location>
</feature>
<keyword evidence="2" id="KW-0677">Repeat</keyword>
<keyword evidence="5" id="KW-1185">Reference proteome</keyword>
<dbReference type="AlphaFoldDB" id="A0A067D6X3"/>
<dbReference type="InterPro" id="IPR002885">
    <property type="entry name" value="PPR_rpt"/>
</dbReference>
<dbReference type="PaxDb" id="2711-XP_006487353.1"/>
<feature type="repeat" description="PPR" evidence="3">
    <location>
        <begin position="189"/>
        <end position="223"/>
    </location>
</feature>
<dbReference type="PANTHER" id="PTHR47941">
    <property type="entry name" value="PENTATRICOPEPTIDE REPEAT-CONTAINING PROTEIN 3, MITOCHONDRIAL"/>
    <property type="match status" value="1"/>
</dbReference>
<dbReference type="SMR" id="A0A067D6X3"/>
<name>A0A067D6X3_CITSI</name>
<dbReference type="Proteomes" id="UP000027120">
    <property type="component" value="Unassembled WGS sequence"/>
</dbReference>
<evidence type="ECO:0000256" key="2">
    <source>
        <dbReference type="ARBA" id="ARBA00022737"/>
    </source>
</evidence>
<gene>
    <name evidence="4" type="ORF">CISIN_1g047518mg</name>
</gene>
<organism evidence="4 5">
    <name type="scientific">Citrus sinensis</name>
    <name type="common">Sweet orange</name>
    <name type="synonym">Citrus aurantium var. sinensis</name>
    <dbReference type="NCBI Taxonomy" id="2711"/>
    <lineage>
        <taxon>Eukaryota</taxon>
        <taxon>Viridiplantae</taxon>
        <taxon>Streptophyta</taxon>
        <taxon>Embryophyta</taxon>
        <taxon>Tracheophyta</taxon>
        <taxon>Spermatophyta</taxon>
        <taxon>Magnoliopsida</taxon>
        <taxon>eudicotyledons</taxon>
        <taxon>Gunneridae</taxon>
        <taxon>Pentapetalae</taxon>
        <taxon>rosids</taxon>
        <taxon>malvids</taxon>
        <taxon>Sapindales</taxon>
        <taxon>Rutaceae</taxon>
        <taxon>Aurantioideae</taxon>
        <taxon>Citrus</taxon>
    </lineage>
</organism>
<evidence type="ECO:0000313" key="4">
    <source>
        <dbReference type="EMBL" id="KDO38704.1"/>
    </source>
</evidence>
<accession>A0A067D6X3</accession>
<dbReference type="EMBL" id="KK787576">
    <property type="protein sequence ID" value="KDO38704.1"/>
    <property type="molecule type" value="Genomic_DNA"/>
</dbReference>
<dbReference type="Pfam" id="PF13041">
    <property type="entry name" value="PPR_2"/>
    <property type="match status" value="3"/>
</dbReference>
<evidence type="ECO:0000256" key="3">
    <source>
        <dbReference type="PROSITE-ProRule" id="PRU00708"/>
    </source>
</evidence>
<reference evidence="4 5" key="1">
    <citation type="submission" date="2014-04" db="EMBL/GenBank/DDBJ databases">
        <authorList>
            <consortium name="International Citrus Genome Consortium"/>
            <person name="Gmitter F."/>
            <person name="Chen C."/>
            <person name="Farmerie W."/>
            <person name="Harkins T."/>
            <person name="Desany B."/>
            <person name="Mohiuddin M."/>
            <person name="Kodira C."/>
            <person name="Borodovsky M."/>
            <person name="Lomsadze A."/>
            <person name="Burns P."/>
            <person name="Jenkins J."/>
            <person name="Prochnik S."/>
            <person name="Shu S."/>
            <person name="Chapman J."/>
            <person name="Pitluck S."/>
            <person name="Schmutz J."/>
            <person name="Rokhsar D."/>
        </authorList>
    </citation>
    <scope>NUCLEOTIDE SEQUENCE</scope>
</reference>
<feature type="repeat" description="PPR" evidence="3">
    <location>
        <begin position="224"/>
        <end position="256"/>
    </location>
</feature>
<feature type="non-terminal residue" evidence="4">
    <location>
        <position position="1"/>
    </location>
</feature>
<feature type="repeat" description="PPR" evidence="3">
    <location>
        <begin position="70"/>
        <end position="104"/>
    </location>
</feature>
<evidence type="ECO:0000256" key="1">
    <source>
        <dbReference type="ARBA" id="ARBA00007626"/>
    </source>
</evidence>
<dbReference type="Gene3D" id="1.25.40.10">
    <property type="entry name" value="Tetratricopeptide repeat domain"/>
    <property type="match status" value="3"/>
</dbReference>
<feature type="repeat" description="PPR" evidence="3">
    <location>
        <begin position="154"/>
        <end position="188"/>
    </location>
</feature>
<protein>
    <recommendedName>
        <fullName evidence="6">Pentatricopeptide repeat-containing protein, mitochondrial</fullName>
    </recommendedName>
</protein>
<dbReference type="InterPro" id="IPR011990">
    <property type="entry name" value="TPR-like_helical_dom_sf"/>
</dbReference>
<proteinExistence type="inferred from homology"/>
<evidence type="ECO:0008006" key="6">
    <source>
        <dbReference type="Google" id="ProtNLM"/>
    </source>
</evidence>
<comment type="similarity">
    <text evidence="1">Belongs to the PPR family. P subfamily.</text>
</comment>
<dbReference type="NCBIfam" id="TIGR00756">
    <property type="entry name" value="PPR"/>
    <property type="match status" value="6"/>
</dbReference>
<evidence type="ECO:0000313" key="5">
    <source>
        <dbReference type="Proteomes" id="UP000027120"/>
    </source>
</evidence>